<name>A0ABX1VEI0_9PLAN</name>
<dbReference type="Proteomes" id="UP000609651">
    <property type="component" value="Unassembled WGS sequence"/>
</dbReference>
<dbReference type="RefSeq" id="WP_171185968.1">
    <property type="nucleotide sequence ID" value="NZ_WTPX01000046.1"/>
</dbReference>
<dbReference type="EMBL" id="WTPX01000046">
    <property type="protein sequence ID" value="NNJ25697.1"/>
    <property type="molecule type" value="Genomic_DNA"/>
</dbReference>
<accession>A0ABX1VEI0</accession>
<dbReference type="EC" id="3.5.1.-" evidence="1"/>
<keyword evidence="2" id="KW-1185">Reference proteome</keyword>
<protein>
    <submittedName>
        <fullName evidence="1">N-acetyl-alpha-D-glucosaminyl L-malate deacetylase 1</fullName>
        <ecNumber evidence="1">3.5.1.-</ecNumber>
    </submittedName>
</protein>
<dbReference type="Pfam" id="PF02585">
    <property type="entry name" value="PIG-L"/>
    <property type="match status" value="1"/>
</dbReference>
<dbReference type="PANTHER" id="PTHR12993:SF30">
    <property type="entry name" value="N-ACETYL-ALPHA-D-GLUCOSAMINYL L-MALATE DEACETYLASE 1"/>
    <property type="match status" value="1"/>
</dbReference>
<dbReference type="InterPro" id="IPR023842">
    <property type="entry name" value="Bacillithiol_biosynth_BshB1"/>
</dbReference>
<dbReference type="SUPFAM" id="SSF102588">
    <property type="entry name" value="LmbE-like"/>
    <property type="match status" value="1"/>
</dbReference>
<dbReference type="InterPro" id="IPR024078">
    <property type="entry name" value="LmbE-like_dom_sf"/>
</dbReference>
<dbReference type="InterPro" id="IPR003737">
    <property type="entry name" value="GlcNAc_PI_deacetylase-related"/>
</dbReference>
<dbReference type="PANTHER" id="PTHR12993">
    <property type="entry name" value="N-ACETYLGLUCOSAMINYL-PHOSPHATIDYLINOSITOL DE-N-ACETYLASE-RELATED"/>
    <property type="match status" value="1"/>
</dbReference>
<proteinExistence type="predicted"/>
<comment type="caution">
    <text evidence="1">The sequence shown here is derived from an EMBL/GenBank/DDBJ whole genome shotgun (WGS) entry which is preliminary data.</text>
</comment>
<reference evidence="1 2" key="1">
    <citation type="journal article" date="2020" name="Syst. Appl. Microbiol.">
        <title>Alienimonas chondri sp. nov., a novel planctomycete isolated from the biofilm of the red alga Chondrus crispus.</title>
        <authorList>
            <person name="Vitorino I."/>
            <person name="Albuquerque L."/>
            <person name="Wiegand S."/>
            <person name="Kallscheuer N."/>
            <person name="da Costa M.S."/>
            <person name="Lobo-da-Cunha A."/>
            <person name="Jogler C."/>
            <person name="Lage O.M."/>
        </authorList>
    </citation>
    <scope>NUCLEOTIDE SEQUENCE [LARGE SCALE GENOMIC DNA]</scope>
    <source>
        <strain evidence="1 2">LzC2</strain>
    </source>
</reference>
<keyword evidence="1" id="KW-0378">Hydrolase</keyword>
<dbReference type="GO" id="GO:0016787">
    <property type="term" value="F:hydrolase activity"/>
    <property type="evidence" value="ECO:0007669"/>
    <property type="project" value="UniProtKB-KW"/>
</dbReference>
<evidence type="ECO:0000313" key="1">
    <source>
        <dbReference type="EMBL" id="NNJ25697.1"/>
    </source>
</evidence>
<dbReference type="NCBIfam" id="TIGR04001">
    <property type="entry name" value="thiol_BshB1"/>
    <property type="match status" value="1"/>
</dbReference>
<evidence type="ECO:0000313" key="2">
    <source>
        <dbReference type="Proteomes" id="UP000609651"/>
    </source>
</evidence>
<dbReference type="Gene3D" id="3.40.50.10320">
    <property type="entry name" value="LmbE-like"/>
    <property type="match status" value="1"/>
</dbReference>
<organism evidence="1 2">
    <name type="scientific">Alienimonas chondri</name>
    <dbReference type="NCBI Taxonomy" id="2681879"/>
    <lineage>
        <taxon>Bacteria</taxon>
        <taxon>Pseudomonadati</taxon>
        <taxon>Planctomycetota</taxon>
        <taxon>Planctomycetia</taxon>
        <taxon>Planctomycetales</taxon>
        <taxon>Planctomycetaceae</taxon>
        <taxon>Alienimonas</taxon>
    </lineage>
</organism>
<sequence>MPADAPPSSDVPKLDLLVVAAHPDDAELSVGGTILKHLAAGKAVGVVDLTDGEPTPHGDPETRARETAAASEALGLTWRHNLGLKNRHLEDDHAARAALATVFRLTRPDIVLGHAPTDTHPDHVRAARLTADARFWAKLTKTDLAGQPWSERGGLPGEPFLPPKLYHFWSVHLREIPTPSFCVDITGHLEQKLAAIRCYESQLTTGRATAFPTLFDDIETRARYWGWATHVTHAEPLGSGESVGVGDLFHLN</sequence>
<gene>
    <name evidence="1" type="primary">bshB1_2</name>
    <name evidence="1" type="ORF">LzC2_17700</name>
</gene>